<evidence type="ECO:0000313" key="1">
    <source>
        <dbReference type="EMBL" id="AAS79028.1"/>
    </source>
</evidence>
<dbReference type="Gene3D" id="3.40.50.10490">
    <property type="entry name" value="Glucose-6-phosphate isomerase like protein, domain 1"/>
    <property type="match status" value="1"/>
</dbReference>
<accession>Q2TUG9</accession>
<organism evidence="1">
    <name type="scientific">Desmarestia viridis</name>
    <dbReference type="NCBI Taxonomy" id="62313"/>
    <lineage>
        <taxon>Eukaryota</taxon>
        <taxon>Sar</taxon>
        <taxon>Stramenopiles</taxon>
        <taxon>Ochrophyta</taxon>
        <taxon>PX clade</taxon>
        <taxon>Phaeophyceae</taxon>
        <taxon>Desmarestiales</taxon>
        <taxon>Desmarestiaceae</taxon>
        <taxon>Desmarestia</taxon>
    </lineage>
</organism>
<reference evidence="1" key="2">
    <citation type="journal article" date="2006" name="Curr. Genet.">
        <title>Complete mitochondrial genomes of the three brown algae (Heterokonta: Phaeophyceae) Dictyota dichotoma, Fucus vesiculosus and Desmarestia viridis.</title>
        <authorList>
            <person name="Oudot-Le Secq M.P."/>
            <person name="Loiseaux-de Goer S."/>
            <person name="Stam W.T."/>
            <person name="Olsen J.L."/>
        </authorList>
    </citation>
    <scope>NUCLEOTIDE SEQUENCE</scope>
</reference>
<keyword evidence="1" id="KW-0689">Ribosomal protein</keyword>
<keyword evidence="1" id="KW-0687">Ribonucleoprotein</keyword>
<reference evidence="1" key="1">
    <citation type="submission" date="2003-12" db="EMBL/GenBank/DDBJ databases">
        <authorList>
            <person name="Oudot-Le Secq M.-P."/>
            <person name="Stam W.T."/>
            <person name="Olsen J.L."/>
        </authorList>
    </citation>
    <scope>NUCLEOTIDE SEQUENCE</scope>
</reference>
<dbReference type="GO" id="GO:0005840">
    <property type="term" value="C:ribosome"/>
    <property type="evidence" value="ECO:0007669"/>
    <property type="project" value="UniProtKB-KW"/>
</dbReference>
<dbReference type="SUPFAM" id="SSF52313">
    <property type="entry name" value="Ribosomal protein S2"/>
    <property type="match status" value="1"/>
</dbReference>
<dbReference type="EMBL" id="AY500367">
    <property type="protein sequence ID" value="AAS79028.1"/>
    <property type="molecule type" value="Genomic_DNA"/>
</dbReference>
<sequence length="214" mass="24141">MLRTEYARLLYFFIGSSGYLVPRSVNENIKISKTMHPYLLGKRNSYYFYNLEKSLYGIRASLEVLKNIIEDNGEILFVSDLPALKYAFGKNPNINCINLKRSSLANSGDSDLIFLSGVRKENLVEAHRKCTPLVGVGSFTMSKIAYPFNLNIDSILLSYWFFNAIYATCDRGNKIKGVKKKSPFISLLGQGISKKSVDSTSISLIDNTNYKNEI</sequence>
<dbReference type="AlphaFoldDB" id="Q2TUG9"/>
<dbReference type="RefSeq" id="YP_448641.1">
    <property type="nucleotide sequence ID" value="NC_007684.1"/>
</dbReference>
<proteinExistence type="predicted"/>
<protein>
    <submittedName>
        <fullName evidence="1">Ribosomal protein S2</fullName>
    </submittedName>
</protein>
<name>Q2TUG9_9PHAE</name>
<gene>
    <name evidence="1" type="primary">rps2</name>
</gene>
<keyword evidence="1" id="KW-0496">Mitochondrion</keyword>
<dbReference type="InterPro" id="IPR023591">
    <property type="entry name" value="Ribosomal_uS2_flav_dom_sf"/>
</dbReference>
<dbReference type="GeneID" id="3860976"/>
<geneLocation type="mitochondrion" evidence="1"/>